<evidence type="ECO:0000259" key="1">
    <source>
        <dbReference type="Pfam" id="PF07727"/>
    </source>
</evidence>
<evidence type="ECO:0000313" key="3">
    <source>
        <dbReference type="Proteomes" id="UP001227230"/>
    </source>
</evidence>
<organism evidence="2 3">
    <name type="scientific">Vitis vinifera</name>
    <name type="common">Grape</name>
    <dbReference type="NCBI Taxonomy" id="29760"/>
    <lineage>
        <taxon>Eukaryota</taxon>
        <taxon>Viridiplantae</taxon>
        <taxon>Streptophyta</taxon>
        <taxon>Embryophyta</taxon>
        <taxon>Tracheophyta</taxon>
        <taxon>Spermatophyta</taxon>
        <taxon>Magnoliopsida</taxon>
        <taxon>eudicotyledons</taxon>
        <taxon>Gunneridae</taxon>
        <taxon>Pentapetalae</taxon>
        <taxon>rosids</taxon>
        <taxon>Vitales</taxon>
        <taxon>Vitaceae</taxon>
        <taxon>Viteae</taxon>
        <taxon>Vitis</taxon>
    </lineage>
</organism>
<reference evidence="2 3" key="1">
    <citation type="journal article" date="2023" name="Hortic Res">
        <title>The complete reference genome for grapevine (Vitis vinifera L.) genetics and breeding.</title>
        <authorList>
            <person name="Shi X."/>
            <person name="Cao S."/>
            <person name="Wang X."/>
            <person name="Huang S."/>
            <person name="Wang Y."/>
            <person name="Liu Z."/>
            <person name="Liu W."/>
            <person name="Leng X."/>
            <person name="Peng Y."/>
            <person name="Wang N."/>
            <person name="Wang Y."/>
            <person name="Ma Z."/>
            <person name="Xu X."/>
            <person name="Zhang F."/>
            <person name="Xue H."/>
            <person name="Zhong H."/>
            <person name="Wang Y."/>
            <person name="Zhang K."/>
            <person name="Velt A."/>
            <person name="Avia K."/>
            <person name="Holtgrawe D."/>
            <person name="Grimplet J."/>
            <person name="Matus J.T."/>
            <person name="Ware D."/>
            <person name="Wu X."/>
            <person name="Wang H."/>
            <person name="Liu C."/>
            <person name="Fang Y."/>
            <person name="Rustenholz C."/>
            <person name="Cheng Z."/>
            <person name="Xiao H."/>
            <person name="Zhou Y."/>
        </authorList>
    </citation>
    <scope>NUCLEOTIDE SEQUENCE [LARGE SCALE GENOMIC DNA]</scope>
    <source>
        <strain evidence="3">cv. Pinot noir / PN40024</strain>
        <tissue evidence="2">Leaf</tissue>
    </source>
</reference>
<proteinExistence type="predicted"/>
<name>A0ABY9CTH4_VITVI</name>
<dbReference type="InterPro" id="IPR043502">
    <property type="entry name" value="DNA/RNA_pol_sf"/>
</dbReference>
<dbReference type="PANTHER" id="PTHR11439:SF455">
    <property type="entry name" value="RLK (RECEPTOR-LIKE PROTEIN KINASE) 8, PUTATIVE-RELATED"/>
    <property type="match status" value="1"/>
</dbReference>
<dbReference type="Proteomes" id="UP001227230">
    <property type="component" value="Chromosome 11"/>
</dbReference>
<dbReference type="PANTHER" id="PTHR11439">
    <property type="entry name" value="GAG-POL-RELATED RETROTRANSPOSON"/>
    <property type="match status" value="1"/>
</dbReference>
<dbReference type="Pfam" id="PF07727">
    <property type="entry name" value="RVT_2"/>
    <property type="match status" value="1"/>
</dbReference>
<dbReference type="EMBL" id="CP126658">
    <property type="protein sequence ID" value="WJZ98436.1"/>
    <property type="molecule type" value="Genomic_DNA"/>
</dbReference>
<dbReference type="CDD" id="cd09272">
    <property type="entry name" value="RNase_HI_RT_Ty1"/>
    <property type="match status" value="1"/>
</dbReference>
<dbReference type="SUPFAM" id="SSF56672">
    <property type="entry name" value="DNA/RNA polymerases"/>
    <property type="match status" value="1"/>
</dbReference>
<sequence length="330" mass="37438">MATIQPPEKEPTCYSTTVKHSNWREAINKEFDALLANGTWTLVPKPPYVNLIDCKWVYKIKRKANGGIEQFKACLVAKGFHQHEGVDFGETFSLVVKPTTIRMVLSLAVSHGWHLRQIDIQNAFLHGVLQEDVYMTQPPRFIHPQLTHHVCKLQKSLYGLRQAPQAWFSRLTDQLQALGFIGSQDNFVVKDMGELSFFLGIEAICSDHVGGLQYLSFTRPGLAFVVHKVSKYMQNPIEPHWVAVKRILRYLKNTISHALLIQPITDLKLHTFSDADWASDRDDRRSIGAYCVYLGNNLISWGRKQQQTVACSSIEAEYKALANAATEILC</sequence>
<keyword evidence="3" id="KW-1185">Reference proteome</keyword>
<protein>
    <recommendedName>
        <fullName evidence="1">Reverse transcriptase Ty1/copia-type domain-containing protein</fullName>
    </recommendedName>
</protein>
<feature type="domain" description="Reverse transcriptase Ty1/copia-type" evidence="1">
    <location>
        <begin position="37"/>
        <end position="181"/>
    </location>
</feature>
<gene>
    <name evidence="2" type="ORF">VitviT2T_016957</name>
</gene>
<evidence type="ECO:0000313" key="2">
    <source>
        <dbReference type="EMBL" id="WJZ98436.1"/>
    </source>
</evidence>
<dbReference type="InterPro" id="IPR013103">
    <property type="entry name" value="RVT_2"/>
</dbReference>
<accession>A0ABY9CTH4</accession>